<gene>
    <name evidence="4" type="primary">bcp1</name>
    <name evidence="4" type="ORF">Hypma_008273</name>
</gene>
<keyword evidence="2" id="KW-0813">Transport</keyword>
<reference evidence="4" key="1">
    <citation type="submission" date="2018-04" db="EMBL/GenBank/DDBJ databases">
        <title>Whole genome sequencing of Hypsizygus marmoreus.</title>
        <authorList>
            <person name="Choi I.-G."/>
            <person name="Min B."/>
            <person name="Kim J.-G."/>
            <person name="Kim S."/>
            <person name="Oh Y.-L."/>
            <person name="Kong W.-S."/>
            <person name="Park H."/>
            <person name="Jeong J."/>
            <person name="Song E.-S."/>
        </authorList>
    </citation>
    <scope>NUCLEOTIDE SEQUENCE [LARGE SCALE GENOMIC DNA]</scope>
    <source>
        <strain evidence="4">51987-8</strain>
    </source>
</reference>
<keyword evidence="2" id="KW-0653">Protein transport</keyword>
<name>A0A369JQM5_HYPMA</name>
<dbReference type="GO" id="GO:0005634">
    <property type="term" value="C:nucleus"/>
    <property type="evidence" value="ECO:0007669"/>
    <property type="project" value="UniProtKB-SubCell"/>
</dbReference>
<dbReference type="Proteomes" id="UP000076154">
    <property type="component" value="Unassembled WGS sequence"/>
</dbReference>
<sequence>MSKRKQATADDNSDDNSSDVSLINVDFDFYDPNPKVDYQALKRLLAQLFQRDADLVHLHEFSELILGQPTVGTTIKTDGIESDPYAFLTVLNMHVHHEHPSIKAIANYALQKSSPDPAFHTALQGLFSQTQSHVGFVFCERLINMPVQVIPPMYNMLIKEMKWAVDDNEPYTFSHFLFISRTYHLTPDEESAMHNAAPASASKKSKRAKNNATSQSNFAPPADGIYPYHPEDEYIKLASLHSIDYTFSAPAEPREKDSFGLDTRGRIMLVPAEQFPELVAKMNEAYAPPS</sequence>
<proteinExistence type="inferred from homology"/>
<dbReference type="PANTHER" id="PTHR13261:SF0">
    <property type="entry name" value="BRCA2 AND CDKN1A-INTERACTING PROTEIN"/>
    <property type="match status" value="1"/>
</dbReference>
<accession>A0A369JQM5</accession>
<keyword evidence="2" id="KW-0539">Nucleus</keyword>
<dbReference type="PANTHER" id="PTHR13261">
    <property type="entry name" value="BRCA2 AND CDKN1A INTERACTING PROTEIN"/>
    <property type="match status" value="1"/>
</dbReference>
<dbReference type="EMBL" id="LUEZ02000042">
    <property type="protein sequence ID" value="RDB24579.1"/>
    <property type="molecule type" value="Genomic_DNA"/>
</dbReference>
<dbReference type="AlphaFoldDB" id="A0A369JQM5"/>
<dbReference type="InterPro" id="IPR025602">
    <property type="entry name" value="BCP1_family"/>
</dbReference>
<evidence type="ECO:0000256" key="2">
    <source>
        <dbReference type="PIRNR" id="PIRNR028983"/>
    </source>
</evidence>
<evidence type="ECO:0000256" key="3">
    <source>
        <dbReference type="SAM" id="MobiDB-lite"/>
    </source>
</evidence>
<comment type="similarity">
    <text evidence="1 2">Belongs to the BCP1 family.</text>
</comment>
<dbReference type="PIRSF" id="PIRSF028983">
    <property type="entry name" value="BCP1"/>
    <property type="match status" value="1"/>
</dbReference>
<evidence type="ECO:0000313" key="5">
    <source>
        <dbReference type="Proteomes" id="UP000076154"/>
    </source>
</evidence>
<dbReference type="Pfam" id="PF13862">
    <property type="entry name" value="BCCIP"/>
    <property type="match status" value="1"/>
</dbReference>
<dbReference type="FunCoup" id="A0A369JQM5">
    <property type="interactions" value="738"/>
</dbReference>
<dbReference type="STRING" id="39966.A0A369JQM5"/>
<comment type="caution">
    <text evidence="4">The sequence shown here is derived from an EMBL/GenBank/DDBJ whole genome shotgun (WGS) entry which is preliminary data.</text>
</comment>
<dbReference type="OrthoDB" id="27543at2759"/>
<organism evidence="4 5">
    <name type="scientific">Hypsizygus marmoreus</name>
    <name type="common">White beech mushroom</name>
    <name type="synonym">Agaricus marmoreus</name>
    <dbReference type="NCBI Taxonomy" id="39966"/>
    <lineage>
        <taxon>Eukaryota</taxon>
        <taxon>Fungi</taxon>
        <taxon>Dikarya</taxon>
        <taxon>Basidiomycota</taxon>
        <taxon>Agaricomycotina</taxon>
        <taxon>Agaricomycetes</taxon>
        <taxon>Agaricomycetidae</taxon>
        <taxon>Agaricales</taxon>
        <taxon>Tricholomatineae</taxon>
        <taxon>Lyophyllaceae</taxon>
        <taxon>Hypsizygus</taxon>
    </lineage>
</organism>
<evidence type="ECO:0000256" key="1">
    <source>
        <dbReference type="ARBA" id="ARBA00006781"/>
    </source>
</evidence>
<dbReference type="InParanoid" id="A0A369JQM5"/>
<comment type="subcellular location">
    <subcellularLocation>
        <location evidence="2">Nucleus</location>
    </subcellularLocation>
</comment>
<keyword evidence="5" id="KW-1185">Reference proteome</keyword>
<feature type="region of interest" description="Disordered" evidence="3">
    <location>
        <begin position="192"/>
        <end position="223"/>
    </location>
</feature>
<evidence type="ECO:0000313" key="4">
    <source>
        <dbReference type="EMBL" id="RDB24579.1"/>
    </source>
</evidence>
<comment type="function">
    <text evidence="2">Involved in nuclear export, actin cytoskeleton organization and vesicular transport.</text>
</comment>
<dbReference type="GO" id="GO:0015031">
    <property type="term" value="P:protein transport"/>
    <property type="evidence" value="ECO:0007669"/>
    <property type="project" value="UniProtKB-KW"/>
</dbReference>
<protein>
    <recommendedName>
        <fullName evidence="2">Protein BCP1</fullName>
    </recommendedName>
</protein>